<dbReference type="KEGG" id="ock:EXM22_16500"/>
<organism evidence="6 7">
    <name type="scientific">Oceanispirochaeta crateris</name>
    <dbReference type="NCBI Taxonomy" id="2518645"/>
    <lineage>
        <taxon>Bacteria</taxon>
        <taxon>Pseudomonadati</taxon>
        <taxon>Spirochaetota</taxon>
        <taxon>Spirochaetia</taxon>
        <taxon>Spirochaetales</taxon>
        <taxon>Spirochaetaceae</taxon>
        <taxon>Oceanispirochaeta</taxon>
    </lineage>
</organism>
<dbReference type="EMBL" id="CP036150">
    <property type="protein sequence ID" value="QEN09502.1"/>
    <property type="molecule type" value="Genomic_DNA"/>
</dbReference>
<protein>
    <recommendedName>
        <fullName evidence="5">L-rhamnose mutarotase</fullName>
        <ecNumber evidence="5">5.1.3.32</ecNumber>
    </recommendedName>
</protein>
<dbReference type="Gene3D" id="3.30.70.100">
    <property type="match status" value="1"/>
</dbReference>
<gene>
    <name evidence="6" type="primary">rhaM</name>
    <name evidence="6" type="ORF">EXM22_16500</name>
</gene>
<dbReference type="InterPro" id="IPR013448">
    <property type="entry name" value="L-rhamnose_mutarotase"/>
</dbReference>
<dbReference type="Pfam" id="PF05336">
    <property type="entry name" value="rhaM"/>
    <property type="match status" value="1"/>
</dbReference>
<evidence type="ECO:0000256" key="1">
    <source>
        <dbReference type="ARBA" id="ARBA00022490"/>
    </source>
</evidence>
<reference evidence="6 7" key="1">
    <citation type="submission" date="2019-02" db="EMBL/GenBank/DDBJ databases">
        <title>Complete Genome Sequence and Methylome Analysis of free living Spirochaetas.</title>
        <authorList>
            <person name="Fomenkov A."/>
            <person name="Dubinina G."/>
            <person name="Leshcheva N."/>
            <person name="Mikheeva N."/>
            <person name="Grabovich M."/>
            <person name="Vincze T."/>
            <person name="Roberts R.J."/>
        </authorList>
    </citation>
    <scope>NUCLEOTIDE SEQUENCE [LARGE SCALE GENOMIC DNA]</scope>
    <source>
        <strain evidence="6 7">K2</strain>
    </source>
</reference>
<evidence type="ECO:0000256" key="2">
    <source>
        <dbReference type="ARBA" id="ARBA00023235"/>
    </source>
</evidence>
<dbReference type="NCBIfam" id="TIGR02625">
    <property type="entry name" value="YiiL_rotase"/>
    <property type="match status" value="1"/>
</dbReference>
<dbReference type="GO" id="GO:0019301">
    <property type="term" value="P:rhamnose catabolic process"/>
    <property type="evidence" value="ECO:0007669"/>
    <property type="project" value="UniProtKB-UniRule"/>
</dbReference>
<evidence type="ECO:0000256" key="5">
    <source>
        <dbReference type="NCBIfam" id="TIGR02625"/>
    </source>
</evidence>
<dbReference type="RefSeq" id="WP_149487576.1">
    <property type="nucleotide sequence ID" value="NZ_CP036150.1"/>
</dbReference>
<sequence length="104" mass="11962">MKRFAFKMKLKPGYADEYKKRHDALWPELKTLIKSTGVSDYSIYLDEETNTLFGVQKIAGESGSQDLGSDPIVQKWWSYMADIMETNLDNSPVTIPLKEVFHLD</sequence>
<evidence type="ECO:0000313" key="6">
    <source>
        <dbReference type="EMBL" id="QEN09502.1"/>
    </source>
</evidence>
<dbReference type="PANTHER" id="PTHR34389">
    <property type="entry name" value="L-RHAMNOSE MUTAROTASE"/>
    <property type="match status" value="1"/>
</dbReference>
<proteinExistence type="inferred from homology"/>
<keyword evidence="4" id="KW-0684">Rhamnose metabolism</keyword>
<dbReference type="SUPFAM" id="SSF54909">
    <property type="entry name" value="Dimeric alpha+beta barrel"/>
    <property type="match status" value="1"/>
</dbReference>
<keyword evidence="3" id="KW-0119">Carbohydrate metabolism</keyword>
<keyword evidence="2 6" id="KW-0413">Isomerase</keyword>
<dbReference type="HAMAP" id="MF_01663">
    <property type="entry name" value="L_rham_rotase"/>
    <property type="match status" value="1"/>
</dbReference>
<dbReference type="OrthoDB" id="9799608at2"/>
<name>A0A5C1QTY8_9SPIO</name>
<dbReference type="GO" id="GO:0005737">
    <property type="term" value="C:cytoplasm"/>
    <property type="evidence" value="ECO:0007669"/>
    <property type="project" value="InterPro"/>
</dbReference>
<accession>A0A5C1QTY8</accession>
<dbReference type="InterPro" id="IPR008000">
    <property type="entry name" value="Rham/fucose_mutarotase"/>
</dbReference>
<dbReference type="EC" id="5.1.3.32" evidence="5"/>
<dbReference type="AlphaFoldDB" id="A0A5C1QTY8"/>
<keyword evidence="7" id="KW-1185">Reference proteome</keyword>
<dbReference type="Proteomes" id="UP000324209">
    <property type="component" value="Chromosome"/>
</dbReference>
<evidence type="ECO:0000313" key="7">
    <source>
        <dbReference type="Proteomes" id="UP000324209"/>
    </source>
</evidence>
<keyword evidence="1" id="KW-0963">Cytoplasm</keyword>
<evidence type="ECO:0000256" key="3">
    <source>
        <dbReference type="ARBA" id="ARBA00023277"/>
    </source>
</evidence>
<dbReference type="InterPro" id="IPR011008">
    <property type="entry name" value="Dimeric_a/b-barrel"/>
</dbReference>
<evidence type="ECO:0000256" key="4">
    <source>
        <dbReference type="ARBA" id="ARBA00023308"/>
    </source>
</evidence>
<dbReference type="GO" id="GO:0062192">
    <property type="term" value="F:L-rhamnose mutarotase activity"/>
    <property type="evidence" value="ECO:0007669"/>
    <property type="project" value="UniProtKB-UniRule"/>
</dbReference>
<dbReference type="PANTHER" id="PTHR34389:SF2">
    <property type="entry name" value="L-RHAMNOSE MUTAROTASE"/>
    <property type="match status" value="1"/>
</dbReference>